<evidence type="ECO:0000259" key="1">
    <source>
        <dbReference type="SMART" id="SM00507"/>
    </source>
</evidence>
<proteinExistence type="predicted"/>
<evidence type="ECO:0000313" key="2">
    <source>
        <dbReference type="EMBL" id="NMO18219.1"/>
    </source>
</evidence>
<sequence>MRKLDREPLSPEAMQFLAGRTQKVLAAPDRSEEARRLWDQKGRAFDEIRATLELMSSGHERCMYCEDSAGTDIEHFWPKATYPDKAFTWANYLLACSTCNSNHKREQFPLDAAGAPLLVDPTVEEPRDHLSLSGRTGKLVHRTPKGEKSIEVFGLARHILEKGRRDAWGALQSFLVAYDHACSHQDWMRAREVQRIICGHPFASVFGWFMDAARSPAAAMLINKHCLAVLEKYPDIQHWL</sequence>
<dbReference type="Gene3D" id="1.10.30.50">
    <property type="match status" value="1"/>
</dbReference>
<keyword evidence="2" id="KW-0255">Endonuclease</keyword>
<keyword evidence="3" id="KW-1185">Reference proteome</keyword>
<dbReference type="RefSeq" id="WP_169347491.1">
    <property type="nucleotide sequence ID" value="NZ_JABBJJ010000128.1"/>
</dbReference>
<keyword evidence="2" id="KW-0540">Nuclease</keyword>
<organism evidence="2 3">
    <name type="scientific">Pyxidicoccus fallax</name>
    <dbReference type="NCBI Taxonomy" id="394095"/>
    <lineage>
        <taxon>Bacteria</taxon>
        <taxon>Pseudomonadati</taxon>
        <taxon>Myxococcota</taxon>
        <taxon>Myxococcia</taxon>
        <taxon>Myxococcales</taxon>
        <taxon>Cystobacterineae</taxon>
        <taxon>Myxococcaceae</taxon>
        <taxon>Pyxidicoccus</taxon>
    </lineage>
</organism>
<dbReference type="SMART" id="SM00507">
    <property type="entry name" value="HNHc"/>
    <property type="match status" value="1"/>
</dbReference>
<gene>
    <name evidence="2" type="ORF">HG543_25660</name>
</gene>
<keyword evidence="2" id="KW-0378">Hydrolase</keyword>
<dbReference type="InterPro" id="IPR003615">
    <property type="entry name" value="HNH_nuc"/>
</dbReference>
<dbReference type="EMBL" id="JABBJJ010000128">
    <property type="protein sequence ID" value="NMO18219.1"/>
    <property type="molecule type" value="Genomic_DNA"/>
</dbReference>
<dbReference type="GO" id="GO:0004519">
    <property type="term" value="F:endonuclease activity"/>
    <property type="evidence" value="ECO:0007669"/>
    <property type="project" value="UniProtKB-KW"/>
</dbReference>
<accession>A0A848LKH2</accession>
<reference evidence="2 3" key="1">
    <citation type="submission" date="2020-04" db="EMBL/GenBank/DDBJ databases">
        <title>Draft genome of Pyxidicoccus fallax type strain.</title>
        <authorList>
            <person name="Whitworth D.E."/>
        </authorList>
    </citation>
    <scope>NUCLEOTIDE SEQUENCE [LARGE SCALE GENOMIC DNA]</scope>
    <source>
        <strain evidence="2 3">DSM 14698</strain>
    </source>
</reference>
<evidence type="ECO:0000313" key="3">
    <source>
        <dbReference type="Proteomes" id="UP000518300"/>
    </source>
</evidence>
<feature type="domain" description="HNH nuclease" evidence="1">
    <location>
        <begin position="49"/>
        <end position="101"/>
    </location>
</feature>
<dbReference type="Proteomes" id="UP000518300">
    <property type="component" value="Unassembled WGS sequence"/>
</dbReference>
<comment type="caution">
    <text evidence="2">The sequence shown here is derived from an EMBL/GenBank/DDBJ whole genome shotgun (WGS) entry which is preliminary data.</text>
</comment>
<dbReference type="AlphaFoldDB" id="A0A848LKH2"/>
<protein>
    <submittedName>
        <fullName evidence="2">HNH endonuclease</fullName>
    </submittedName>
</protein>
<name>A0A848LKH2_9BACT</name>